<gene>
    <name evidence="1" type="ORF">L1049_015624</name>
</gene>
<accession>A0AAP0RY42</accession>
<dbReference type="AlphaFoldDB" id="A0AAP0RY42"/>
<name>A0AAP0RY42_LIQFO</name>
<reference evidence="1 2" key="1">
    <citation type="journal article" date="2024" name="Plant J.">
        <title>Genome sequences and population genomics reveal climatic adaptation and genomic divergence between two closely related sweetgum species.</title>
        <authorList>
            <person name="Xu W.Q."/>
            <person name="Ren C.Q."/>
            <person name="Zhang X.Y."/>
            <person name="Comes H.P."/>
            <person name="Liu X.H."/>
            <person name="Li Y.G."/>
            <person name="Kettle C.J."/>
            <person name="Jalonen R."/>
            <person name="Gaisberger H."/>
            <person name="Ma Y.Z."/>
            <person name="Qiu Y.X."/>
        </authorList>
    </citation>
    <scope>NUCLEOTIDE SEQUENCE [LARGE SCALE GENOMIC DNA]</scope>
    <source>
        <strain evidence="1">Hangzhou</strain>
    </source>
</reference>
<protein>
    <recommendedName>
        <fullName evidence="3">Protein FAR1-RELATED SEQUENCE</fullName>
    </recommendedName>
</protein>
<dbReference type="Proteomes" id="UP001415857">
    <property type="component" value="Unassembled WGS sequence"/>
</dbReference>
<comment type="caution">
    <text evidence="1">The sequence shown here is derived from an EMBL/GenBank/DDBJ whole genome shotgun (WGS) entry which is preliminary data.</text>
</comment>
<keyword evidence="2" id="KW-1185">Reference proteome</keyword>
<evidence type="ECO:0008006" key="3">
    <source>
        <dbReference type="Google" id="ProtNLM"/>
    </source>
</evidence>
<dbReference type="PANTHER" id="PTHR47718">
    <property type="entry name" value="OS01G0519700 PROTEIN"/>
    <property type="match status" value="1"/>
</dbReference>
<dbReference type="EMBL" id="JBBPBK010000004">
    <property type="protein sequence ID" value="KAK9287211.1"/>
    <property type="molecule type" value="Genomic_DNA"/>
</dbReference>
<proteinExistence type="predicted"/>
<evidence type="ECO:0000313" key="2">
    <source>
        <dbReference type="Proteomes" id="UP001415857"/>
    </source>
</evidence>
<evidence type="ECO:0000313" key="1">
    <source>
        <dbReference type="EMBL" id="KAK9287211.1"/>
    </source>
</evidence>
<organism evidence="1 2">
    <name type="scientific">Liquidambar formosana</name>
    <name type="common">Formosan gum</name>
    <dbReference type="NCBI Taxonomy" id="63359"/>
    <lineage>
        <taxon>Eukaryota</taxon>
        <taxon>Viridiplantae</taxon>
        <taxon>Streptophyta</taxon>
        <taxon>Embryophyta</taxon>
        <taxon>Tracheophyta</taxon>
        <taxon>Spermatophyta</taxon>
        <taxon>Magnoliopsida</taxon>
        <taxon>eudicotyledons</taxon>
        <taxon>Gunneridae</taxon>
        <taxon>Pentapetalae</taxon>
        <taxon>Saxifragales</taxon>
        <taxon>Altingiaceae</taxon>
        <taxon>Liquidambar</taxon>
    </lineage>
</organism>
<sequence length="247" mass="28016">MSFVSTVMQGHKPFVGQEFDSLPSTYAFYNNYARQTRFSVRIGTGNNNWKGEITRKASGLQNVGCTEQDIRNVRRDIKKMTDGHDADMLNEHFFAQKEKNPCFTYTIETDDENWISYIFWANAINREAYKHFGDVVVFNTTYQTNRLAPSNTVRVTHNRGPISNDDVVSSTGLNIFPKDDSNLLSIVIVLEPLPNWGGLLKFLGTGLLIDVGEPFQMASLPLLYTQAIVIPQNSPINYPLRRSEISH</sequence>